<evidence type="ECO:0000256" key="1">
    <source>
        <dbReference type="SAM" id="Coils"/>
    </source>
</evidence>
<organism evidence="2">
    <name type="scientific">viral metagenome</name>
    <dbReference type="NCBI Taxonomy" id="1070528"/>
    <lineage>
        <taxon>unclassified sequences</taxon>
        <taxon>metagenomes</taxon>
        <taxon>organismal metagenomes</taxon>
    </lineage>
</organism>
<accession>A0A6C0IJ99</accession>
<name>A0A6C0IJ99_9ZZZZ</name>
<evidence type="ECO:0008006" key="3">
    <source>
        <dbReference type="Google" id="ProtNLM"/>
    </source>
</evidence>
<feature type="coiled-coil region" evidence="1">
    <location>
        <begin position="212"/>
        <end position="269"/>
    </location>
</feature>
<dbReference type="InterPro" id="IPR037238">
    <property type="entry name" value="YbiA-like_sf"/>
</dbReference>
<evidence type="ECO:0000313" key="2">
    <source>
        <dbReference type="EMBL" id="QHT93234.1"/>
    </source>
</evidence>
<dbReference type="Gene3D" id="1.10.357.40">
    <property type="entry name" value="YbiA-like"/>
    <property type="match status" value="1"/>
</dbReference>
<dbReference type="EMBL" id="MN740203">
    <property type="protein sequence ID" value="QHT93234.1"/>
    <property type="molecule type" value="Genomic_DNA"/>
</dbReference>
<proteinExistence type="predicted"/>
<dbReference type="Gene3D" id="3.90.70.80">
    <property type="match status" value="1"/>
</dbReference>
<dbReference type="InterPro" id="IPR012816">
    <property type="entry name" value="NADAR"/>
</dbReference>
<dbReference type="AlphaFoldDB" id="A0A6C0IJ99"/>
<dbReference type="CDD" id="cd15457">
    <property type="entry name" value="NADAR"/>
    <property type="match status" value="1"/>
</dbReference>
<dbReference type="SUPFAM" id="SSF143990">
    <property type="entry name" value="YbiA-like"/>
    <property type="match status" value="1"/>
</dbReference>
<protein>
    <recommendedName>
        <fullName evidence="3">OTU domain-containing protein</fullName>
    </recommendedName>
</protein>
<keyword evidence="1" id="KW-0175">Coiled coil</keyword>
<sequence length="624" mass="72376">MVKSFIYPDKIKYSETTEINNDDVGHASTIYEIDYFDKPISVALGRESHSFSADNIVHFSLYLVSNDKIHSRIGIFEVESNKMISIIDEDGDIDIDEGHILLFVDQQYVFEHTKTDDNVDETTIQQTEQIDKLTFVESDQNDWIANFMKNNNYHIVDNEGKGDCLFLVIQMALEGTEHETNVEELRKILADNVNEALFEQYKSIYMGIHSELQNVENNMKHTKDTVQKLKKQCVNMSNKQENKAMLDRITELRDNYAKMNQEKNSVNELMSEFAFMQHISNIDDLKKFVITSNYWADTWAIGVLEKKLNIKLVVFSQESHKSNDLDSVLLCGQDNEQTSQPKNPDYYVLTSYTGNHYTLITYDTRKRFLFSTLPSQIKSLVINKCIEKNAGPYYSIPEFRQLKMKLGIHVDEGKAEDPDDEYLNDHLYNNKTLLMFHANSNGVPKPGQGSGEKIDNDAIVSFKDLILNHKKHNWRRQLDDSYLSPFTLDGHRWNSVEHYKLASQFKKGFPDFYRSFSLDSDSAISKDLIKARIAGSKSGRNKDNVYRERNITIDPDYYEFHSNPRHEVERFDALKAKFCQNPDLKTMLKHTNDAKLIHFVRGSEPDTDILLMKLRKDIDQICSQ</sequence>
<reference evidence="2" key="1">
    <citation type="journal article" date="2020" name="Nature">
        <title>Giant virus diversity and host interactions through global metagenomics.</title>
        <authorList>
            <person name="Schulz F."/>
            <person name="Roux S."/>
            <person name="Paez-Espino D."/>
            <person name="Jungbluth S."/>
            <person name="Walsh D.A."/>
            <person name="Denef V.J."/>
            <person name="McMahon K.D."/>
            <person name="Konstantinidis K.T."/>
            <person name="Eloe-Fadrosh E.A."/>
            <person name="Kyrpides N.C."/>
            <person name="Woyke T."/>
        </authorList>
    </citation>
    <scope>NUCLEOTIDE SEQUENCE</scope>
    <source>
        <strain evidence="2">GVMAG-M-3300023210-19</strain>
    </source>
</reference>